<proteinExistence type="predicted"/>
<evidence type="ECO:0000313" key="1">
    <source>
        <dbReference type="EMBL" id="UJO15813.1"/>
    </source>
</evidence>
<reference evidence="1" key="2">
    <citation type="journal article" date="2022" name="Microb. Genom.">
        <title>A chromosome-scale genome assembly of the tomato pathogen Cladosporium fulvum reveals a compartmentalized genome architecture and the presence of a dispensable chromosome.</title>
        <authorList>
            <person name="Zaccaron A.Z."/>
            <person name="Chen L.H."/>
            <person name="Samaras A."/>
            <person name="Stergiopoulos I."/>
        </authorList>
    </citation>
    <scope>NUCLEOTIDE SEQUENCE</scope>
    <source>
        <strain evidence="1">Race5_Kim</strain>
    </source>
</reference>
<organism evidence="1 2">
    <name type="scientific">Passalora fulva</name>
    <name type="common">Tomato leaf mold</name>
    <name type="synonym">Cladosporium fulvum</name>
    <dbReference type="NCBI Taxonomy" id="5499"/>
    <lineage>
        <taxon>Eukaryota</taxon>
        <taxon>Fungi</taxon>
        <taxon>Dikarya</taxon>
        <taxon>Ascomycota</taxon>
        <taxon>Pezizomycotina</taxon>
        <taxon>Dothideomycetes</taxon>
        <taxon>Dothideomycetidae</taxon>
        <taxon>Mycosphaerellales</taxon>
        <taxon>Mycosphaerellaceae</taxon>
        <taxon>Fulvia</taxon>
    </lineage>
</organism>
<reference evidence="1" key="1">
    <citation type="submission" date="2021-12" db="EMBL/GenBank/DDBJ databases">
        <authorList>
            <person name="Zaccaron A."/>
            <person name="Stergiopoulos I."/>
        </authorList>
    </citation>
    <scope>NUCLEOTIDE SEQUENCE</scope>
    <source>
        <strain evidence="1">Race5_Kim</strain>
    </source>
</reference>
<protein>
    <submittedName>
        <fullName evidence="1">Uncharacterized protein</fullName>
    </submittedName>
</protein>
<keyword evidence="2" id="KW-1185">Reference proteome</keyword>
<dbReference type="KEGG" id="ffu:CLAFUR5_04942"/>
<gene>
    <name evidence="1" type="ORF">CLAFUR5_04942</name>
</gene>
<dbReference type="EMBL" id="CP090166">
    <property type="protein sequence ID" value="UJO15813.1"/>
    <property type="molecule type" value="Genomic_DNA"/>
</dbReference>
<dbReference type="RefSeq" id="XP_047760179.1">
    <property type="nucleotide sequence ID" value="XM_047904090.1"/>
</dbReference>
<name>A0A9Q8LE93_PASFU</name>
<evidence type="ECO:0000313" key="2">
    <source>
        <dbReference type="Proteomes" id="UP000756132"/>
    </source>
</evidence>
<dbReference type="AlphaFoldDB" id="A0A9Q8LE93"/>
<dbReference type="OrthoDB" id="10597510at2759"/>
<accession>A0A9Q8LE93</accession>
<dbReference type="GeneID" id="71984820"/>
<sequence length="62" mass="7166">MHVYFRDCLTIVEKDTPTIDHHTSKVPPEQSGTTIDDHVAYEIEKYISNAGDWDLKEYEGLL</sequence>
<dbReference type="Proteomes" id="UP000756132">
    <property type="component" value="Chromosome 4"/>
</dbReference>